<dbReference type="AlphaFoldDB" id="A0A6N7RLS2"/>
<proteinExistence type="predicted"/>
<feature type="transmembrane region" description="Helical" evidence="6">
    <location>
        <begin position="66"/>
        <end position="90"/>
    </location>
</feature>
<feature type="transmembrane region" description="Helical" evidence="6">
    <location>
        <begin position="331"/>
        <end position="356"/>
    </location>
</feature>
<evidence type="ECO:0000256" key="5">
    <source>
        <dbReference type="ARBA" id="ARBA00023136"/>
    </source>
</evidence>
<feature type="domain" description="Major facilitator superfamily (MFS) profile" evidence="7">
    <location>
        <begin position="32"/>
        <end position="421"/>
    </location>
</feature>
<evidence type="ECO:0000256" key="1">
    <source>
        <dbReference type="ARBA" id="ARBA00004651"/>
    </source>
</evidence>
<dbReference type="GO" id="GO:0022857">
    <property type="term" value="F:transmembrane transporter activity"/>
    <property type="evidence" value="ECO:0007669"/>
    <property type="project" value="InterPro"/>
</dbReference>
<feature type="transmembrane region" description="Helical" evidence="6">
    <location>
        <begin position="238"/>
        <end position="256"/>
    </location>
</feature>
<name>A0A6N7RLS2_9ACTN</name>
<evidence type="ECO:0000256" key="3">
    <source>
        <dbReference type="ARBA" id="ARBA00022692"/>
    </source>
</evidence>
<dbReference type="Proteomes" id="UP000438093">
    <property type="component" value="Unassembled WGS sequence"/>
</dbReference>
<feature type="transmembrane region" description="Helical" evidence="6">
    <location>
        <begin position="191"/>
        <end position="217"/>
    </location>
</feature>
<dbReference type="Pfam" id="PF07690">
    <property type="entry name" value="MFS_1"/>
    <property type="match status" value="1"/>
</dbReference>
<keyword evidence="9" id="KW-1185">Reference proteome</keyword>
<sequence length="448" mass="45797">MSTPSNAPDIDNNRGPIAAVGGRRLPRRWLAAVVAVWTGFAFTSFASMAANYAAVWYVTETTGSPLALAVVYVCAFLPIGLLAPLGGVVADRFNRKTVIIVCDLFIAAMALVVGVAIAVGHVSFPLVLVMATACGVAQAFRTPSFNATMPLLVPEKHLLRVNALDNLLSSISMICAPALGIFLYTTLGFQAVMFVDVAGALLSVLAMLAASVPTIVAHDVANQSALQNVKSGWRELSAAKGLPVVVLCVVLGMMAYGPLDSILPLMVSSHFNGNGYMASLVTAVFGIGMLAGSAALMVRGGSTWLARIIAVAAIVVGLATMVAGMLPTGMFTVFVIAIGVMAMACAGFNGPLMTLMQKNVDEEKLGRVMGLLSAFMGLGIPLGTAIGGAVAQGIGVTSFFVADGAVILALGAALLLMPSVRALDARTNALAAAQPAADAADAEAVAAE</sequence>
<reference evidence="9" key="1">
    <citation type="submission" date="2019-08" db="EMBL/GenBank/DDBJ databases">
        <title>Arthrobacter sp. nov., isolated from plateau pika and Tibetan wild ass.</title>
        <authorList>
            <person name="Ge Y."/>
        </authorList>
    </citation>
    <scope>NUCLEOTIDE SEQUENCE [LARGE SCALE GENOMIC DNA]</scope>
    <source>
        <strain evidence="9">HF-4214</strain>
    </source>
</reference>
<dbReference type="PANTHER" id="PTHR23513:SF6">
    <property type="entry name" value="MAJOR FACILITATOR SUPERFAMILY ASSOCIATED DOMAIN-CONTAINING PROTEIN"/>
    <property type="match status" value="1"/>
</dbReference>
<dbReference type="GO" id="GO:0005886">
    <property type="term" value="C:plasma membrane"/>
    <property type="evidence" value="ECO:0007669"/>
    <property type="project" value="UniProtKB-SubCell"/>
</dbReference>
<feature type="transmembrane region" description="Helical" evidence="6">
    <location>
        <begin position="163"/>
        <end position="185"/>
    </location>
</feature>
<feature type="transmembrane region" description="Helical" evidence="6">
    <location>
        <begin position="124"/>
        <end position="142"/>
    </location>
</feature>
<comment type="caution">
    <text evidence="8">The sequence shown here is derived from an EMBL/GenBank/DDBJ whole genome shotgun (WGS) entry which is preliminary data.</text>
</comment>
<keyword evidence="3 6" id="KW-0812">Transmembrane</keyword>
<dbReference type="CDD" id="cd06173">
    <property type="entry name" value="MFS_MefA_like"/>
    <property type="match status" value="1"/>
</dbReference>
<dbReference type="PROSITE" id="PS50850">
    <property type="entry name" value="MFS"/>
    <property type="match status" value="1"/>
</dbReference>
<dbReference type="PANTHER" id="PTHR23513">
    <property type="entry name" value="INTEGRAL MEMBRANE EFFLUX PROTEIN-RELATED"/>
    <property type="match status" value="1"/>
</dbReference>
<dbReference type="InterPro" id="IPR020846">
    <property type="entry name" value="MFS_dom"/>
</dbReference>
<evidence type="ECO:0000256" key="4">
    <source>
        <dbReference type="ARBA" id="ARBA00022989"/>
    </source>
</evidence>
<dbReference type="InterPro" id="IPR011701">
    <property type="entry name" value="MFS"/>
</dbReference>
<dbReference type="RefSeq" id="WP_154333141.1">
    <property type="nucleotide sequence ID" value="NZ_VTFY01000004.1"/>
</dbReference>
<keyword evidence="4 6" id="KW-1133">Transmembrane helix</keyword>
<dbReference type="SUPFAM" id="SSF103473">
    <property type="entry name" value="MFS general substrate transporter"/>
    <property type="match status" value="1"/>
</dbReference>
<feature type="transmembrane region" description="Helical" evidence="6">
    <location>
        <begin position="29"/>
        <end position="54"/>
    </location>
</feature>
<feature type="transmembrane region" description="Helical" evidence="6">
    <location>
        <begin position="97"/>
        <end position="118"/>
    </location>
</feature>
<evidence type="ECO:0000259" key="7">
    <source>
        <dbReference type="PROSITE" id="PS50850"/>
    </source>
</evidence>
<feature type="transmembrane region" description="Helical" evidence="6">
    <location>
        <begin position="396"/>
        <end position="416"/>
    </location>
</feature>
<keyword evidence="2" id="KW-1003">Cell membrane</keyword>
<dbReference type="EMBL" id="VTFY01000004">
    <property type="protein sequence ID" value="MRX82273.1"/>
    <property type="molecule type" value="Genomic_DNA"/>
</dbReference>
<dbReference type="InterPro" id="IPR036259">
    <property type="entry name" value="MFS_trans_sf"/>
</dbReference>
<evidence type="ECO:0000313" key="8">
    <source>
        <dbReference type="EMBL" id="MRX82273.1"/>
    </source>
</evidence>
<evidence type="ECO:0000256" key="2">
    <source>
        <dbReference type="ARBA" id="ARBA00022475"/>
    </source>
</evidence>
<protein>
    <submittedName>
        <fullName evidence="8">MFS transporter</fullName>
    </submittedName>
</protein>
<gene>
    <name evidence="8" type="ORF">GJG86_07175</name>
</gene>
<accession>A0A6N7RLS2</accession>
<feature type="transmembrane region" description="Helical" evidence="6">
    <location>
        <begin position="304"/>
        <end position="325"/>
    </location>
</feature>
<dbReference type="Gene3D" id="1.20.1250.20">
    <property type="entry name" value="MFS general substrate transporter like domains"/>
    <property type="match status" value="1"/>
</dbReference>
<feature type="transmembrane region" description="Helical" evidence="6">
    <location>
        <begin position="368"/>
        <end position="390"/>
    </location>
</feature>
<feature type="transmembrane region" description="Helical" evidence="6">
    <location>
        <begin position="276"/>
        <end position="297"/>
    </location>
</feature>
<comment type="subcellular location">
    <subcellularLocation>
        <location evidence="1">Cell membrane</location>
        <topology evidence="1">Multi-pass membrane protein</topology>
    </subcellularLocation>
</comment>
<evidence type="ECO:0000313" key="9">
    <source>
        <dbReference type="Proteomes" id="UP000438093"/>
    </source>
</evidence>
<evidence type="ECO:0000256" key="6">
    <source>
        <dbReference type="SAM" id="Phobius"/>
    </source>
</evidence>
<organism evidence="8 9">
    <name type="scientific">Eggerthella guodeyinii</name>
    <dbReference type="NCBI Taxonomy" id="2690837"/>
    <lineage>
        <taxon>Bacteria</taxon>
        <taxon>Bacillati</taxon>
        <taxon>Actinomycetota</taxon>
        <taxon>Coriobacteriia</taxon>
        <taxon>Eggerthellales</taxon>
        <taxon>Eggerthellaceae</taxon>
        <taxon>Eggerthella</taxon>
    </lineage>
</organism>
<keyword evidence="5 6" id="KW-0472">Membrane</keyword>